<sequence length="166" mass="18888">MPSTTPTRQLLCITMLGYKKPGLTEEELCDFQVSQHSQLVSGLMEKHGVVRYSITHNAAKPMDLLPRLFDPNYVEYSDHDFVVQIIIPSLESFLALKEDPIYMERVAMDHLNFADRTDRARRTRMSLGYVHEIISDGQVVYVQDVNAVHCRVNNQLLDSNGTFASA</sequence>
<evidence type="ECO:0000256" key="1">
    <source>
        <dbReference type="ARBA" id="ARBA00005986"/>
    </source>
</evidence>
<organism evidence="3 4">
    <name type="scientific">Penicillium frequentans</name>
    <dbReference type="NCBI Taxonomy" id="3151616"/>
    <lineage>
        <taxon>Eukaryota</taxon>
        <taxon>Fungi</taxon>
        <taxon>Dikarya</taxon>
        <taxon>Ascomycota</taxon>
        <taxon>Pezizomycotina</taxon>
        <taxon>Eurotiomycetes</taxon>
        <taxon>Eurotiomycetidae</taxon>
        <taxon>Eurotiales</taxon>
        <taxon>Aspergillaceae</taxon>
        <taxon>Penicillium</taxon>
    </lineage>
</organism>
<evidence type="ECO:0000313" key="3">
    <source>
        <dbReference type="EMBL" id="KAJ5525438.1"/>
    </source>
</evidence>
<dbReference type="EMBL" id="JAQIZZ010000008">
    <property type="protein sequence ID" value="KAJ5525438.1"/>
    <property type="molecule type" value="Genomic_DNA"/>
</dbReference>
<feature type="domain" description="EthD" evidence="2">
    <location>
        <begin position="20"/>
        <end position="116"/>
    </location>
</feature>
<comment type="caution">
    <text evidence="3">The sequence shown here is derived from an EMBL/GenBank/DDBJ whole genome shotgun (WGS) entry which is preliminary data.</text>
</comment>
<dbReference type="Proteomes" id="UP001220324">
    <property type="component" value="Unassembled WGS sequence"/>
</dbReference>
<reference evidence="3 4" key="1">
    <citation type="journal article" date="2023" name="IMA Fungus">
        <title>Comparative genomic study of the Penicillium genus elucidates a diverse pangenome and 15 lateral gene transfer events.</title>
        <authorList>
            <person name="Petersen C."/>
            <person name="Sorensen T."/>
            <person name="Nielsen M.R."/>
            <person name="Sondergaard T.E."/>
            <person name="Sorensen J.L."/>
            <person name="Fitzpatrick D.A."/>
            <person name="Frisvad J.C."/>
            <person name="Nielsen K.L."/>
        </authorList>
    </citation>
    <scope>NUCLEOTIDE SEQUENCE [LARGE SCALE GENOMIC DNA]</scope>
    <source>
        <strain evidence="3 4">IBT 35679</strain>
    </source>
</reference>
<comment type="similarity">
    <text evidence="1">Belongs to the tpcK family.</text>
</comment>
<dbReference type="Pfam" id="PF07110">
    <property type="entry name" value="EthD"/>
    <property type="match status" value="1"/>
</dbReference>
<protein>
    <recommendedName>
        <fullName evidence="2">EthD domain-containing protein</fullName>
    </recommendedName>
</protein>
<dbReference type="InterPro" id="IPR009799">
    <property type="entry name" value="EthD_dom"/>
</dbReference>
<accession>A0AAD6GA82</accession>
<dbReference type="SUPFAM" id="SSF54909">
    <property type="entry name" value="Dimeric alpha+beta barrel"/>
    <property type="match status" value="1"/>
</dbReference>
<proteinExistence type="inferred from homology"/>
<dbReference type="GO" id="GO:0016491">
    <property type="term" value="F:oxidoreductase activity"/>
    <property type="evidence" value="ECO:0007669"/>
    <property type="project" value="InterPro"/>
</dbReference>
<evidence type="ECO:0000259" key="2">
    <source>
        <dbReference type="Pfam" id="PF07110"/>
    </source>
</evidence>
<evidence type="ECO:0000313" key="4">
    <source>
        <dbReference type="Proteomes" id="UP001220324"/>
    </source>
</evidence>
<gene>
    <name evidence="3" type="ORF">N7494_012088</name>
</gene>
<name>A0AAD6GA82_9EURO</name>
<dbReference type="Gene3D" id="3.30.70.100">
    <property type="match status" value="1"/>
</dbReference>
<dbReference type="InterPro" id="IPR011008">
    <property type="entry name" value="Dimeric_a/b-barrel"/>
</dbReference>
<dbReference type="AlphaFoldDB" id="A0AAD6GA82"/>
<keyword evidence="4" id="KW-1185">Reference proteome</keyword>